<dbReference type="EMBL" id="JAANOW010000005">
    <property type="protein sequence ID" value="NIH98877.1"/>
    <property type="molecule type" value="Genomic_DNA"/>
</dbReference>
<name>A0A7X5ZG85_9MYCO</name>
<keyword evidence="1" id="KW-1133">Transmembrane helix</keyword>
<keyword evidence="1" id="KW-0472">Membrane</keyword>
<evidence type="ECO:0000313" key="2">
    <source>
        <dbReference type="EMBL" id="NIH98877.1"/>
    </source>
</evidence>
<reference evidence="2 3" key="1">
    <citation type="submission" date="2020-03" db="EMBL/GenBank/DDBJ databases">
        <title>Sequencing the genomes of 1000 actinobacteria strains.</title>
        <authorList>
            <person name="Klenk H.-P."/>
        </authorList>
    </citation>
    <scope>NUCLEOTIDE SEQUENCE [LARGE SCALE GENOMIC DNA]</scope>
    <source>
        <strain evidence="2 3">DSM 44556</strain>
    </source>
</reference>
<dbReference type="RefSeq" id="WP_167164550.1">
    <property type="nucleotide sequence ID" value="NZ_JAANOW010000005.1"/>
</dbReference>
<gene>
    <name evidence="2" type="ORF">FHU31_005901</name>
</gene>
<evidence type="ECO:0000313" key="3">
    <source>
        <dbReference type="Proteomes" id="UP000547444"/>
    </source>
</evidence>
<comment type="caution">
    <text evidence="2">The sequence shown here is derived from an EMBL/GenBank/DDBJ whole genome shotgun (WGS) entry which is preliminary data.</text>
</comment>
<proteinExistence type="predicted"/>
<keyword evidence="3" id="KW-1185">Reference proteome</keyword>
<dbReference type="AlphaFoldDB" id="A0A7X5ZG85"/>
<accession>A0A7X5ZG85</accession>
<evidence type="ECO:0000256" key="1">
    <source>
        <dbReference type="SAM" id="Phobius"/>
    </source>
</evidence>
<feature type="transmembrane region" description="Helical" evidence="1">
    <location>
        <begin position="12"/>
        <end position="30"/>
    </location>
</feature>
<dbReference type="Proteomes" id="UP000547444">
    <property type="component" value="Unassembled WGS sequence"/>
</dbReference>
<organism evidence="2 3">
    <name type="scientific">Mycolicibacterium fluoranthenivorans</name>
    <dbReference type="NCBI Taxonomy" id="258505"/>
    <lineage>
        <taxon>Bacteria</taxon>
        <taxon>Bacillati</taxon>
        <taxon>Actinomycetota</taxon>
        <taxon>Actinomycetes</taxon>
        <taxon>Mycobacteriales</taxon>
        <taxon>Mycobacteriaceae</taxon>
        <taxon>Mycolicibacterium</taxon>
    </lineage>
</organism>
<keyword evidence="1" id="KW-0812">Transmembrane</keyword>
<protein>
    <submittedName>
        <fullName evidence="2">Uncharacterized protein</fullName>
    </submittedName>
</protein>
<sequence length="98" mass="10746">MTLPNPAAWNGISIVTLMIFLTAGFIYLLLKGHLMLGVHHRQLMAEKDREIAAKDALLVEDARSIAKFAEAANVTTVTAEVQQALVTAIREVAQERMS</sequence>